<evidence type="ECO:0008006" key="4">
    <source>
        <dbReference type="Google" id="ProtNLM"/>
    </source>
</evidence>
<dbReference type="PROSITE" id="PS50005">
    <property type="entry name" value="TPR"/>
    <property type="match status" value="1"/>
</dbReference>
<evidence type="ECO:0000256" key="1">
    <source>
        <dbReference type="PROSITE-ProRule" id="PRU00339"/>
    </source>
</evidence>
<evidence type="ECO:0000313" key="2">
    <source>
        <dbReference type="EMBL" id="MDT0675346.1"/>
    </source>
</evidence>
<reference evidence="2 3" key="1">
    <citation type="submission" date="2023-09" db="EMBL/GenBank/DDBJ databases">
        <authorList>
            <person name="Rey-Velasco X."/>
        </authorList>
    </citation>
    <scope>NUCLEOTIDE SEQUENCE [LARGE SCALE GENOMIC DNA]</scope>
    <source>
        <strain evidence="2 3">F117</strain>
    </source>
</reference>
<dbReference type="InterPro" id="IPR011990">
    <property type="entry name" value="TPR-like_helical_dom_sf"/>
</dbReference>
<dbReference type="Gene3D" id="1.25.40.10">
    <property type="entry name" value="Tetratricopeptide repeat domain"/>
    <property type="match status" value="4"/>
</dbReference>
<dbReference type="EMBL" id="JAVRHK010000001">
    <property type="protein sequence ID" value="MDT0675346.1"/>
    <property type="molecule type" value="Genomic_DNA"/>
</dbReference>
<keyword evidence="1" id="KW-0802">TPR repeat</keyword>
<proteinExistence type="predicted"/>
<dbReference type="Pfam" id="PF13181">
    <property type="entry name" value="TPR_8"/>
    <property type="match status" value="2"/>
</dbReference>
<feature type="repeat" description="TPR" evidence="1">
    <location>
        <begin position="307"/>
        <end position="340"/>
    </location>
</feature>
<dbReference type="SUPFAM" id="SSF48452">
    <property type="entry name" value="TPR-like"/>
    <property type="match status" value="2"/>
</dbReference>
<accession>A0ABU3D1D7</accession>
<name>A0ABU3D1D7_9FLAO</name>
<dbReference type="PROSITE" id="PS51257">
    <property type="entry name" value="PROKAR_LIPOPROTEIN"/>
    <property type="match status" value="1"/>
</dbReference>
<dbReference type="InterPro" id="IPR019734">
    <property type="entry name" value="TPR_rpt"/>
</dbReference>
<evidence type="ECO:0000313" key="3">
    <source>
        <dbReference type="Proteomes" id="UP001262582"/>
    </source>
</evidence>
<dbReference type="Proteomes" id="UP001262582">
    <property type="component" value="Unassembled WGS sequence"/>
</dbReference>
<sequence>MNTFTRILFFIIIVCLGFGCSRKKNTFLSRNWHAMTTEYNTLYNGNLALVQGQEELNSNYGDNYWDILPIERMQIDENITLPDSVRNQNFGYAEEKAVKAIQRHSMLIKGKEQNPQIDEAYLLLGKARYFDQRFIPALEAFNYILHKYPGSDNINHAQIWREKTNMRLENNRLAITNLKKILDNYDLTEQDFADANATLAQAYINLRHLDSATAPLSRAAELTGESNEKGRYYFILGQLHNQLNKPQLANAAFDEVIDLNRKSPRVYMINAYIQKARNFDYNQGNNHQLREMLAELEENRENRPFLDKIYFQIGEYYSKLDSTEIATEYYNRSLRAPSSDKYLKSINYEILANINFDNSNYRAASLYFDSTLANMSPRLREFRSISKKRDNLEDIIQYENIAQENDSILRLANMPQEERIAYFTNYTNKLKETYTQEVLAGQNDLALSQNNFGPAIPVAETAAGTVNTFYFYNPARISNGAREFLRAWGRRPLADNWRWGENNGNVGVEQVQNEFLEIDIKTDPRFDAMTYISQIPNDRYTLDSLTRDRDFAYYQLGIIYSEKYGEFGLAAERLEILLENAPEERLVLPAKYNLYKAYQATNRIREMEAVRQDILQNYPESRYAAYIENPQSLSEDGNSPDDAYDEVYKLFENQKYSEVIEKSNELITLYTGDEIVPKFELLKAMATGRLYGLAEYKSALNELALDYPQTEEGKKAQGLYNTAIPQLEKLNFVTENSSQSSFKLLYSFGAGEQEKMQGLQETIDKALEDLEYGRLSTSVDVYDPAISFVTVHGLRNKMTTLGFAELLQKNEDYRVEREPIAISDENYRIVQIRKNLQNYLDQFD</sequence>
<comment type="caution">
    <text evidence="2">The sequence shown here is derived from an EMBL/GenBank/DDBJ whole genome shotgun (WGS) entry which is preliminary data.</text>
</comment>
<protein>
    <recommendedName>
        <fullName evidence="4">Protein involved in gliding motility SprE</fullName>
    </recommendedName>
</protein>
<dbReference type="SMART" id="SM00028">
    <property type="entry name" value="TPR"/>
    <property type="match status" value="4"/>
</dbReference>
<gene>
    <name evidence="2" type="ORF">RM539_01955</name>
</gene>
<keyword evidence="3" id="KW-1185">Reference proteome</keyword>
<dbReference type="RefSeq" id="WP_311501812.1">
    <property type="nucleotide sequence ID" value="NZ_JAVRHK010000001.1"/>
</dbReference>
<organism evidence="2 3">
    <name type="scientific">Autumnicola musiva</name>
    <dbReference type="NCBI Taxonomy" id="3075589"/>
    <lineage>
        <taxon>Bacteria</taxon>
        <taxon>Pseudomonadati</taxon>
        <taxon>Bacteroidota</taxon>
        <taxon>Flavobacteriia</taxon>
        <taxon>Flavobacteriales</taxon>
        <taxon>Flavobacteriaceae</taxon>
        <taxon>Autumnicola</taxon>
    </lineage>
</organism>